<proteinExistence type="predicted"/>
<protein>
    <submittedName>
        <fullName evidence="2">DUF885 family protein</fullName>
    </submittedName>
</protein>
<dbReference type="PANTHER" id="PTHR33361">
    <property type="entry name" value="GLR0591 PROTEIN"/>
    <property type="match status" value="1"/>
</dbReference>
<dbReference type="Proteomes" id="UP000451565">
    <property type="component" value="Unassembled WGS sequence"/>
</dbReference>
<organism evidence="2 3">
    <name type="scientific">Glaciimonas soli</name>
    <dbReference type="NCBI Taxonomy" id="2590999"/>
    <lineage>
        <taxon>Bacteria</taxon>
        <taxon>Pseudomonadati</taxon>
        <taxon>Pseudomonadota</taxon>
        <taxon>Betaproteobacteria</taxon>
        <taxon>Burkholderiales</taxon>
        <taxon>Oxalobacteraceae</taxon>
        <taxon>Glaciimonas</taxon>
    </lineage>
</organism>
<dbReference type="EMBL" id="WINI01000001">
    <property type="protein sequence ID" value="MQQ99808.1"/>
    <property type="molecule type" value="Genomic_DNA"/>
</dbReference>
<evidence type="ECO:0000256" key="1">
    <source>
        <dbReference type="SAM" id="SignalP"/>
    </source>
</evidence>
<dbReference type="Pfam" id="PF05960">
    <property type="entry name" value="DUF885"/>
    <property type="match status" value="1"/>
</dbReference>
<gene>
    <name evidence="2" type="ORF">GEV47_03800</name>
</gene>
<dbReference type="RefSeq" id="WP_153233346.1">
    <property type="nucleotide sequence ID" value="NZ_WINI01000001.1"/>
</dbReference>
<comment type="caution">
    <text evidence="2">The sequence shown here is derived from an EMBL/GenBank/DDBJ whole genome shotgun (WGS) entry which is preliminary data.</text>
</comment>
<keyword evidence="1" id="KW-0732">Signal</keyword>
<evidence type="ECO:0000313" key="3">
    <source>
        <dbReference type="Proteomes" id="UP000451565"/>
    </source>
</evidence>
<keyword evidence="3" id="KW-1185">Reference proteome</keyword>
<evidence type="ECO:0000313" key="2">
    <source>
        <dbReference type="EMBL" id="MQQ99808.1"/>
    </source>
</evidence>
<feature type="signal peptide" evidence="1">
    <location>
        <begin position="1"/>
        <end position="18"/>
    </location>
</feature>
<reference evidence="2 3" key="1">
    <citation type="submission" date="2019-10" db="EMBL/GenBank/DDBJ databases">
        <title>Glaciimonas soli sp. nov., a psychrophilic bacterium isolated from the forest soil of a high elevation mountain in Taiwan.</title>
        <authorList>
            <person name="Wang L.-T."/>
            <person name="Shieh W.Y."/>
        </authorList>
    </citation>
    <scope>NUCLEOTIDE SEQUENCE [LARGE SCALE GENOMIC DNA]</scope>
    <source>
        <strain evidence="2 3">GS1</strain>
    </source>
</reference>
<dbReference type="OrthoDB" id="9769898at2"/>
<sequence>MYKLTAQLLLSTTTFVFAAPAFSATPDWITKSNADAQILLKAQAQFYPESVSQQGMTGYDDKIVDLKPRLEEREINAAQTAINQLQVLLDKENDPLLQQDLRIMIRSGKLFQEGIALNQRYLVSYEDVGQDIFSGQFALLQDQVDPARRAMALTRLKRYTGMEAGYTPLIKLAQRRYEEQRANPKLLAPYNKQVEEAIGNTKQYISGIRDLYVKYKITGADAALDALEQQLTAYNAWTEKVVMPHTRSDFKLPPELYAYQLKQMGIDISTERLMREAQLEFIKTQAEMQLIAPTVAKSLGMTSNDYRDVINMLKKEQLDKQSIVPQYHDVIGKIEAIIKRENIITLPQTAMIMRTASDAESAQIAAPHMQPPPLINNHGEVGEFVLSLGVPASTGTANTKFDDFTYKAAAWSLTAHEGRPGHELQFAGMVKGGVSLARSIFAFNSVNVEGWALYSEAEMLPYEPADAQLAALDARLLRAARAFLDPMLNLGLITPERAHEILVHDVCASEALAQEELDRYMFQSPGQATSYFYGYSRLMQLRAETQIAMGAAFNRKAFNDFIVSQGLLPPDEMSTAVKKEFVQANKSSTSKS</sequence>
<dbReference type="AlphaFoldDB" id="A0A843YJ49"/>
<dbReference type="PANTHER" id="PTHR33361:SF2">
    <property type="entry name" value="DUF885 DOMAIN-CONTAINING PROTEIN"/>
    <property type="match status" value="1"/>
</dbReference>
<dbReference type="InterPro" id="IPR010281">
    <property type="entry name" value="DUF885"/>
</dbReference>
<accession>A0A843YJ49</accession>
<name>A0A843YJ49_9BURK</name>
<feature type="chain" id="PRO_5032335926" evidence="1">
    <location>
        <begin position="19"/>
        <end position="592"/>
    </location>
</feature>